<dbReference type="AlphaFoldDB" id="A0AAE3VXH6"/>
<feature type="compositionally biased region" description="Low complexity" evidence="1">
    <location>
        <begin position="112"/>
        <end position="126"/>
    </location>
</feature>
<keyword evidence="4" id="KW-1185">Reference proteome</keyword>
<keyword evidence="2" id="KW-0812">Transmembrane</keyword>
<sequence length="344" mass="35263">MTHELRRLLEEELAGETPPPLGDVVRVSVDSGRRVRRRRRWFAGAGGGTAAAVLAVAGLVALGTPTGSTRPPSAGSSPALTGAAASAQAIPAAEPEQAAPARCTTPTASAVTPDGDPGPLPGTGVAQTGGTGQGQADDGWGSGGLWMVDCTGALRGIDLTAPAGVPVTEQGLVRTTPTAALELLASLIPKGAIGGLAYRETPDDPAGSTYVQMYLDRGDGFGMIRLYVAGPEKTTSGLASRMCVAMRSCVNIPGTGLLVVENNPDECTLYQTVSLYRADGVVVSLMLGDCLMWDGRQNPPGQVALTLQEAVTVVLNPQWGPEMPIELVKSSKVDLNKLDTIVGG</sequence>
<dbReference type="EMBL" id="JAUSUZ010000001">
    <property type="protein sequence ID" value="MDQ0365646.1"/>
    <property type="molecule type" value="Genomic_DNA"/>
</dbReference>
<feature type="compositionally biased region" description="Polar residues" evidence="1">
    <location>
        <begin position="66"/>
        <end position="79"/>
    </location>
</feature>
<gene>
    <name evidence="3" type="ORF">J2S42_002315</name>
</gene>
<evidence type="ECO:0000256" key="1">
    <source>
        <dbReference type="SAM" id="MobiDB-lite"/>
    </source>
</evidence>
<protein>
    <submittedName>
        <fullName evidence="3">Uncharacterized protein</fullName>
    </submittedName>
</protein>
<dbReference type="Proteomes" id="UP001240236">
    <property type="component" value="Unassembled WGS sequence"/>
</dbReference>
<proteinExistence type="predicted"/>
<feature type="compositionally biased region" description="Low complexity" evidence="1">
    <location>
        <begin position="83"/>
        <end position="101"/>
    </location>
</feature>
<evidence type="ECO:0000313" key="4">
    <source>
        <dbReference type="Proteomes" id="UP001240236"/>
    </source>
</evidence>
<organism evidence="3 4">
    <name type="scientific">Catenuloplanes indicus</name>
    <dbReference type="NCBI Taxonomy" id="137267"/>
    <lineage>
        <taxon>Bacteria</taxon>
        <taxon>Bacillati</taxon>
        <taxon>Actinomycetota</taxon>
        <taxon>Actinomycetes</taxon>
        <taxon>Micromonosporales</taxon>
        <taxon>Micromonosporaceae</taxon>
        <taxon>Catenuloplanes</taxon>
    </lineage>
</organism>
<keyword evidence="2" id="KW-1133">Transmembrane helix</keyword>
<evidence type="ECO:0000256" key="2">
    <source>
        <dbReference type="SAM" id="Phobius"/>
    </source>
</evidence>
<name>A0AAE3VXH6_9ACTN</name>
<feature type="transmembrane region" description="Helical" evidence="2">
    <location>
        <begin position="41"/>
        <end position="63"/>
    </location>
</feature>
<keyword evidence="2" id="KW-0472">Membrane</keyword>
<reference evidence="3 4" key="1">
    <citation type="submission" date="2023-07" db="EMBL/GenBank/DDBJ databases">
        <title>Sequencing the genomes of 1000 actinobacteria strains.</title>
        <authorList>
            <person name="Klenk H.-P."/>
        </authorList>
    </citation>
    <scope>NUCLEOTIDE SEQUENCE [LARGE SCALE GENOMIC DNA]</scope>
    <source>
        <strain evidence="3 4">DSM 44709</strain>
    </source>
</reference>
<dbReference type="RefSeq" id="WP_307238380.1">
    <property type="nucleotide sequence ID" value="NZ_JAUSUZ010000001.1"/>
</dbReference>
<evidence type="ECO:0000313" key="3">
    <source>
        <dbReference type="EMBL" id="MDQ0365646.1"/>
    </source>
</evidence>
<comment type="caution">
    <text evidence="3">The sequence shown here is derived from an EMBL/GenBank/DDBJ whole genome shotgun (WGS) entry which is preliminary data.</text>
</comment>
<accession>A0AAE3VXH6</accession>
<feature type="region of interest" description="Disordered" evidence="1">
    <location>
        <begin position="66"/>
        <end position="135"/>
    </location>
</feature>